<comment type="similarity">
    <text evidence="1">Belongs to the IS21/IS1162 putative ATP-binding protein family.</text>
</comment>
<feature type="compositionally biased region" description="Basic and acidic residues" evidence="4">
    <location>
        <begin position="254"/>
        <end position="263"/>
    </location>
</feature>
<keyword evidence="2" id="KW-0547">Nucleotide-binding</keyword>
<organism evidence="6 7">
    <name type="scientific">Kitasatospora acidiphila</name>
    <dbReference type="NCBI Taxonomy" id="2567942"/>
    <lineage>
        <taxon>Bacteria</taxon>
        <taxon>Bacillati</taxon>
        <taxon>Actinomycetota</taxon>
        <taxon>Actinomycetes</taxon>
        <taxon>Kitasatosporales</taxon>
        <taxon>Streptomycetaceae</taxon>
        <taxon>Kitasatospora</taxon>
    </lineage>
</organism>
<evidence type="ECO:0000259" key="5">
    <source>
        <dbReference type="SMART" id="SM00382"/>
    </source>
</evidence>
<feature type="domain" description="AAA+ ATPase" evidence="5">
    <location>
        <begin position="100"/>
        <end position="231"/>
    </location>
</feature>
<evidence type="ECO:0000256" key="3">
    <source>
        <dbReference type="ARBA" id="ARBA00022840"/>
    </source>
</evidence>
<protein>
    <submittedName>
        <fullName evidence="6">ATP-binding protein</fullName>
    </submittedName>
</protein>
<evidence type="ECO:0000256" key="1">
    <source>
        <dbReference type="ARBA" id="ARBA00008059"/>
    </source>
</evidence>
<keyword evidence="7" id="KW-1185">Reference proteome</keyword>
<dbReference type="GO" id="GO:0005524">
    <property type="term" value="F:ATP binding"/>
    <property type="evidence" value="ECO:0007669"/>
    <property type="project" value="UniProtKB-KW"/>
</dbReference>
<dbReference type="OrthoDB" id="9773429at2"/>
<dbReference type="InterPro" id="IPR047661">
    <property type="entry name" value="IstB"/>
</dbReference>
<dbReference type="EMBL" id="VIGB01000003">
    <property type="protein sequence ID" value="TQF01957.1"/>
    <property type="molecule type" value="Genomic_DNA"/>
</dbReference>
<dbReference type="CDD" id="cd00009">
    <property type="entry name" value="AAA"/>
    <property type="match status" value="1"/>
</dbReference>
<proteinExistence type="inferred from homology"/>
<dbReference type="SUPFAM" id="SSF52540">
    <property type="entry name" value="P-loop containing nucleoside triphosphate hydrolases"/>
    <property type="match status" value="1"/>
</dbReference>
<dbReference type="InterPro" id="IPR028350">
    <property type="entry name" value="DNAC/IstB-like"/>
</dbReference>
<reference evidence="6 7" key="1">
    <citation type="submission" date="2019-06" db="EMBL/GenBank/DDBJ databases">
        <title>Description of Kitasatospora acidophila sp. nov. isolated from pine grove soil, and reclassification of Streptomyces novaecaesareae to Kitasatospora novaeceasareae comb. nov.</title>
        <authorList>
            <person name="Kim M.J."/>
        </authorList>
    </citation>
    <scope>NUCLEOTIDE SEQUENCE [LARGE SCALE GENOMIC DNA]</scope>
    <source>
        <strain evidence="6 7">MMS16-CNU292</strain>
    </source>
</reference>
<gene>
    <name evidence="6" type="ORF">E6W39_06325</name>
</gene>
<feature type="region of interest" description="Disordered" evidence="4">
    <location>
        <begin position="232"/>
        <end position="263"/>
    </location>
</feature>
<dbReference type="PIRSF" id="PIRSF003073">
    <property type="entry name" value="DNAC_TnpB_IstB"/>
    <property type="match status" value="1"/>
</dbReference>
<dbReference type="GO" id="GO:0006260">
    <property type="term" value="P:DNA replication"/>
    <property type="evidence" value="ECO:0007669"/>
    <property type="project" value="TreeGrafter"/>
</dbReference>
<dbReference type="Gene3D" id="3.40.50.300">
    <property type="entry name" value="P-loop containing nucleotide triphosphate hydrolases"/>
    <property type="match status" value="1"/>
</dbReference>
<comment type="caution">
    <text evidence="6">The sequence shown here is derived from an EMBL/GenBank/DDBJ whole genome shotgun (WGS) entry which is preliminary data.</text>
</comment>
<keyword evidence="3 6" id="KW-0067">ATP-binding</keyword>
<dbReference type="NCBIfam" id="NF038214">
    <property type="entry name" value="IS21_help_AAA"/>
    <property type="match status" value="1"/>
</dbReference>
<dbReference type="Proteomes" id="UP000319103">
    <property type="component" value="Unassembled WGS sequence"/>
</dbReference>
<dbReference type="InterPro" id="IPR002611">
    <property type="entry name" value="IstB_ATP-bd"/>
</dbReference>
<dbReference type="SMART" id="SM00382">
    <property type="entry name" value="AAA"/>
    <property type="match status" value="1"/>
</dbReference>
<name>A0A540VZ01_9ACTN</name>
<evidence type="ECO:0000256" key="2">
    <source>
        <dbReference type="ARBA" id="ARBA00022741"/>
    </source>
</evidence>
<dbReference type="InterPro" id="IPR003593">
    <property type="entry name" value="AAA+_ATPase"/>
</dbReference>
<dbReference type="Pfam" id="PF01695">
    <property type="entry name" value="IstB_IS21"/>
    <property type="match status" value="1"/>
</dbReference>
<evidence type="ECO:0000313" key="6">
    <source>
        <dbReference type="EMBL" id="TQF01957.1"/>
    </source>
</evidence>
<evidence type="ECO:0000313" key="7">
    <source>
        <dbReference type="Proteomes" id="UP000319103"/>
    </source>
</evidence>
<sequence length="263" mass="29099">MSVMDTALRESLKALRLSGMLETLDARLAQAHGGELGHLDFLQVLCQDEITRRETVAFQRRLQKAKFEQQVTLEEFDFAASPKLPAAQIRDLAALRWLHAGESVILFGPVGVGKTHVAQALGHLAVRLGANVRFAKTSRVLAELAGGHADRTWDKRMRELIRPDVLILDDFAMRQLSAAQADDLYELVSERQGRSLIITSNRAPSDWYPLFPNPVVAESLLDRLINTSHQVIMNGPSYRPNKRPKTPAAGASGSHRESASIAH</sequence>
<dbReference type="PANTHER" id="PTHR30050:SF4">
    <property type="entry name" value="ATP-BINDING PROTEIN RV3427C IN INSERTION SEQUENCE-RELATED"/>
    <property type="match status" value="1"/>
</dbReference>
<dbReference type="InterPro" id="IPR027417">
    <property type="entry name" value="P-loop_NTPase"/>
</dbReference>
<dbReference type="AlphaFoldDB" id="A0A540VZ01"/>
<evidence type="ECO:0000256" key="4">
    <source>
        <dbReference type="SAM" id="MobiDB-lite"/>
    </source>
</evidence>
<accession>A0A540VZ01</accession>
<dbReference type="RefSeq" id="WP_141632679.1">
    <property type="nucleotide sequence ID" value="NZ_VIGB01000003.1"/>
</dbReference>
<dbReference type="PANTHER" id="PTHR30050">
    <property type="entry name" value="CHROMOSOMAL REPLICATION INITIATOR PROTEIN DNAA"/>
    <property type="match status" value="1"/>
</dbReference>